<sequence length="191" mass="20786">MTALAKASPLSIADYLAGEEVSDVKHEYIGGTVHAMAGATNRHNVIATDALVLLAVQLRGKPCQPFNGDTKVRIEFPDHTRFYYPDAMVVCHPNPATDHFQDQPVVVIEVLSESTRRADLGEKRDAYLTVSSLKVLLLVEPDGASVTAYRRRSEGGFAVEHYDGLEAAVPLPEIEASLPLAELYARAEIEG</sequence>
<dbReference type="InterPro" id="IPR008538">
    <property type="entry name" value="Uma2"/>
</dbReference>
<evidence type="ECO:0000313" key="2">
    <source>
        <dbReference type="EMBL" id="MEK7952731.1"/>
    </source>
</evidence>
<dbReference type="InterPro" id="IPR012296">
    <property type="entry name" value="Nuclease_put_TT1808"/>
</dbReference>
<dbReference type="GO" id="GO:0004519">
    <property type="term" value="F:endonuclease activity"/>
    <property type="evidence" value="ECO:0007669"/>
    <property type="project" value="UniProtKB-KW"/>
</dbReference>
<protein>
    <submittedName>
        <fullName evidence="2">Uma2 family endonuclease</fullName>
    </submittedName>
</protein>
<feature type="domain" description="Putative restriction endonuclease" evidence="1">
    <location>
        <begin position="14"/>
        <end position="171"/>
    </location>
</feature>
<dbReference type="EMBL" id="JBBUKT010000008">
    <property type="protein sequence ID" value="MEK7952731.1"/>
    <property type="molecule type" value="Genomic_DNA"/>
</dbReference>
<name>A0ABU9AYH9_9BACT</name>
<dbReference type="PANTHER" id="PTHR36558:SF1">
    <property type="entry name" value="RESTRICTION ENDONUCLEASE DOMAIN-CONTAINING PROTEIN-RELATED"/>
    <property type="match status" value="1"/>
</dbReference>
<keyword evidence="2" id="KW-0255">Endonuclease</keyword>
<accession>A0ABU9AYH9</accession>
<dbReference type="PANTHER" id="PTHR36558">
    <property type="entry name" value="GLR1098 PROTEIN"/>
    <property type="match status" value="1"/>
</dbReference>
<gene>
    <name evidence="2" type="ORF">WKV53_19610</name>
</gene>
<keyword evidence="2" id="KW-0540">Nuclease</keyword>
<dbReference type="SUPFAM" id="SSF52980">
    <property type="entry name" value="Restriction endonuclease-like"/>
    <property type="match status" value="1"/>
</dbReference>
<dbReference type="Gene3D" id="3.90.1570.10">
    <property type="entry name" value="tt1808, chain A"/>
    <property type="match status" value="1"/>
</dbReference>
<keyword evidence="3" id="KW-1185">Reference proteome</keyword>
<dbReference type="Pfam" id="PF05685">
    <property type="entry name" value="Uma2"/>
    <property type="match status" value="1"/>
</dbReference>
<comment type="caution">
    <text evidence="2">The sequence shown here is derived from an EMBL/GenBank/DDBJ whole genome shotgun (WGS) entry which is preliminary data.</text>
</comment>
<dbReference type="InterPro" id="IPR011335">
    <property type="entry name" value="Restrct_endonuc-II-like"/>
</dbReference>
<reference evidence="2 3" key="1">
    <citation type="submission" date="2024-04" db="EMBL/GenBank/DDBJ databases">
        <title>Luteolibacter sp. isolated from soil.</title>
        <authorList>
            <person name="An J."/>
        </authorList>
    </citation>
    <scope>NUCLEOTIDE SEQUENCE [LARGE SCALE GENOMIC DNA]</scope>
    <source>
        <strain evidence="2 3">Y139</strain>
    </source>
</reference>
<evidence type="ECO:0000259" key="1">
    <source>
        <dbReference type="Pfam" id="PF05685"/>
    </source>
</evidence>
<dbReference type="Proteomes" id="UP001371305">
    <property type="component" value="Unassembled WGS sequence"/>
</dbReference>
<keyword evidence="2" id="KW-0378">Hydrolase</keyword>
<organism evidence="2 3">
    <name type="scientific">Luteolibacter soli</name>
    <dbReference type="NCBI Taxonomy" id="3135280"/>
    <lineage>
        <taxon>Bacteria</taxon>
        <taxon>Pseudomonadati</taxon>
        <taxon>Verrucomicrobiota</taxon>
        <taxon>Verrucomicrobiia</taxon>
        <taxon>Verrucomicrobiales</taxon>
        <taxon>Verrucomicrobiaceae</taxon>
        <taxon>Luteolibacter</taxon>
    </lineage>
</organism>
<dbReference type="CDD" id="cd06260">
    <property type="entry name" value="DUF820-like"/>
    <property type="match status" value="1"/>
</dbReference>
<dbReference type="RefSeq" id="WP_341406487.1">
    <property type="nucleotide sequence ID" value="NZ_JBBUKT010000008.1"/>
</dbReference>
<evidence type="ECO:0000313" key="3">
    <source>
        <dbReference type="Proteomes" id="UP001371305"/>
    </source>
</evidence>
<proteinExistence type="predicted"/>